<keyword evidence="4" id="KW-1185">Reference proteome</keyword>
<evidence type="ECO:0000259" key="2">
    <source>
        <dbReference type="SMART" id="SM01245"/>
    </source>
</evidence>
<dbReference type="InterPro" id="IPR032782">
    <property type="entry name" value="KhpB_N"/>
</dbReference>
<comment type="caution">
    <text evidence="3">The sequence shown here is derived from an EMBL/GenBank/DDBJ whole genome shotgun (WGS) entry which is preliminary data.</text>
</comment>
<evidence type="ECO:0000313" key="3">
    <source>
        <dbReference type="EMBL" id="MBB5225743.1"/>
    </source>
</evidence>
<protein>
    <recommendedName>
        <fullName evidence="2">RNA-binding protein KhpB N-terminal domain-containing protein</fullName>
    </recommendedName>
</protein>
<dbReference type="InterPro" id="IPR046865">
    <property type="entry name" value="FapA_b_solenoid"/>
</dbReference>
<dbReference type="PANTHER" id="PTHR38032">
    <property type="entry name" value="POLYMERASE-RELATED"/>
    <property type="match status" value="1"/>
</dbReference>
<sequence>MVTLETIRKDMAGLLSKDKDIHFIEVRADTLDEALADAAVQFDTRVVNLEYEVVERGFDGFMGIAKKPWFLKVYQNPDTIKKTVIGKNGETVDAEDEEFEEKIVSKNGEYFLHHFGLDIMLKVTMPIGDGLPVDPDVVLEDLNRPDTKTFDADLVRSIVKNGSDGEYKTIGEYNHEPSADAIFVIDISSDEMKATATINPPSIGGADVTVEQIKKALTQQGVVAGISDEKIQALVDKPNYNEPVVVAEAVLPVDGKDAYITYNFETDRSKIRAKQAANGQVDFKELNLIQNVVEGQPLAQKILAEQGKAGKTLYGRYLEAKNGRDIQLPLGKNVRVDKDGRTILADANGQVLLINDKICVEPIMEVEGVNIKTGNITFLGTVIVKGAVEDGFNVKASGNIEVSGTVGKCSLESDGDIIVSSGIIGRDEGKIVCGGSLWAKFIQNTTVQVEENIIVTDSIMNSEVSAQKKIILNGKRAQITGGNVFATECVLAKNIGSEGGGTETVISVGFDPRAKKRLEELLDMQNSNIKTLDELELNISTLENMKKVRKSLPKEKEENLVSLLEQKNEIIEENIQYNEEIEKIQGRLRELKNIGKVYVSGTVYSGVKIFVRDEKDEVRADAKSVTFYYEGGFVRRGKFEQPNMDDIKGPEGYS</sequence>
<dbReference type="Pfam" id="PF14804">
    <property type="entry name" value="Jag_N"/>
    <property type="match status" value="1"/>
</dbReference>
<dbReference type="AlphaFoldDB" id="A0A7W8G8C7"/>
<proteinExistence type="predicted"/>
<dbReference type="PANTHER" id="PTHR38032:SF1">
    <property type="entry name" value="RNA-BINDING PROTEIN KHPB N-TERMINAL DOMAIN-CONTAINING PROTEIN"/>
    <property type="match status" value="1"/>
</dbReference>
<dbReference type="SMART" id="SM01245">
    <property type="entry name" value="Jag_N"/>
    <property type="match status" value="1"/>
</dbReference>
<gene>
    <name evidence="3" type="ORF">HNP76_001100</name>
</gene>
<dbReference type="Proteomes" id="UP000518887">
    <property type="component" value="Unassembled WGS sequence"/>
</dbReference>
<dbReference type="InterPro" id="IPR005646">
    <property type="entry name" value="FapA"/>
</dbReference>
<dbReference type="InterPro" id="IPR038247">
    <property type="entry name" value="Jag_N_dom_sf"/>
</dbReference>
<evidence type="ECO:0000256" key="1">
    <source>
        <dbReference type="SAM" id="Coils"/>
    </source>
</evidence>
<organism evidence="3 4">
    <name type="scientific">Treponema ruminis</name>
    <dbReference type="NCBI Taxonomy" id="744515"/>
    <lineage>
        <taxon>Bacteria</taxon>
        <taxon>Pseudomonadati</taxon>
        <taxon>Spirochaetota</taxon>
        <taxon>Spirochaetia</taxon>
        <taxon>Spirochaetales</taxon>
        <taxon>Treponemataceae</taxon>
        <taxon>Treponema</taxon>
    </lineage>
</organism>
<dbReference type="Pfam" id="PF20250">
    <property type="entry name" value="FapA_N"/>
    <property type="match status" value="1"/>
</dbReference>
<accession>A0A7W8G8C7</accession>
<dbReference type="EMBL" id="JACHFQ010000003">
    <property type="protein sequence ID" value="MBB5225743.1"/>
    <property type="molecule type" value="Genomic_DNA"/>
</dbReference>
<evidence type="ECO:0000313" key="4">
    <source>
        <dbReference type="Proteomes" id="UP000518887"/>
    </source>
</evidence>
<reference evidence="3 4" key="1">
    <citation type="submission" date="2020-08" db="EMBL/GenBank/DDBJ databases">
        <title>Genomic Encyclopedia of Type Strains, Phase IV (KMG-IV): sequencing the most valuable type-strain genomes for metagenomic binning, comparative biology and taxonomic classification.</title>
        <authorList>
            <person name="Goeker M."/>
        </authorList>
    </citation>
    <scope>NUCLEOTIDE SEQUENCE [LARGE SCALE GENOMIC DNA]</scope>
    <source>
        <strain evidence="3 4">DSM 103462</strain>
    </source>
</reference>
<feature type="domain" description="RNA-binding protein KhpB N-terminal" evidence="2">
    <location>
        <begin position="25"/>
        <end position="76"/>
    </location>
</feature>
<dbReference type="Pfam" id="PF03961">
    <property type="entry name" value="FapA"/>
    <property type="match status" value="1"/>
</dbReference>
<dbReference type="InterPro" id="IPR046866">
    <property type="entry name" value="FapA_N"/>
</dbReference>
<name>A0A7W8G8C7_9SPIR</name>
<dbReference type="Gene3D" id="3.30.30.80">
    <property type="entry name" value="probable RNA-binding protein from clostridium symbiosum atcc 14940"/>
    <property type="match status" value="1"/>
</dbReference>
<keyword evidence="1" id="KW-0175">Coiled coil</keyword>
<dbReference type="RefSeq" id="WP_184658318.1">
    <property type="nucleotide sequence ID" value="NZ_CP031518.1"/>
</dbReference>
<feature type="coiled-coil region" evidence="1">
    <location>
        <begin position="515"/>
        <end position="594"/>
    </location>
</feature>